<gene>
    <name evidence="2" type="ORF">F3K53_24470</name>
</gene>
<dbReference type="RefSeq" id="WP_150055153.1">
    <property type="nucleotide sequence ID" value="NZ_VWXT01000446.1"/>
</dbReference>
<feature type="transmembrane region" description="Helical" evidence="1">
    <location>
        <begin position="30"/>
        <end position="50"/>
    </location>
</feature>
<comment type="caution">
    <text evidence="2">The sequence shown here is derived from an EMBL/GenBank/DDBJ whole genome shotgun (WGS) entry which is preliminary data.</text>
</comment>
<name>A0A5M8EL13_PSEVE</name>
<sequence length="88" mass="9535">MIKEFMFYSFLLGALLFFVTWLLAKKDKGIAWIVTAIVGFLVVAFVFPGPQHAADLAGIADNISLLISKGLYVIAWGGAAALLHKLLP</sequence>
<keyword evidence="1" id="KW-1133">Transmembrane helix</keyword>
<accession>A0A5M8EL13</accession>
<evidence type="ECO:0000256" key="1">
    <source>
        <dbReference type="SAM" id="Phobius"/>
    </source>
</evidence>
<dbReference type="EMBL" id="VWXT01000446">
    <property type="protein sequence ID" value="KAA6172719.1"/>
    <property type="molecule type" value="Genomic_DNA"/>
</dbReference>
<feature type="transmembrane region" description="Helical" evidence="1">
    <location>
        <begin position="70"/>
        <end position="87"/>
    </location>
</feature>
<protein>
    <submittedName>
        <fullName evidence="2">Uncharacterized protein</fullName>
    </submittedName>
</protein>
<proteinExistence type="predicted"/>
<evidence type="ECO:0000313" key="3">
    <source>
        <dbReference type="Proteomes" id="UP000323909"/>
    </source>
</evidence>
<evidence type="ECO:0000313" key="2">
    <source>
        <dbReference type="EMBL" id="KAA6172719.1"/>
    </source>
</evidence>
<feature type="transmembrane region" description="Helical" evidence="1">
    <location>
        <begin position="6"/>
        <end position="23"/>
    </location>
</feature>
<dbReference type="Proteomes" id="UP000323909">
    <property type="component" value="Unassembled WGS sequence"/>
</dbReference>
<keyword evidence="1" id="KW-0812">Transmembrane</keyword>
<organism evidence="2 3">
    <name type="scientific">Pseudomonas veronii</name>
    <dbReference type="NCBI Taxonomy" id="76761"/>
    <lineage>
        <taxon>Bacteria</taxon>
        <taxon>Pseudomonadati</taxon>
        <taxon>Pseudomonadota</taxon>
        <taxon>Gammaproteobacteria</taxon>
        <taxon>Pseudomonadales</taxon>
        <taxon>Pseudomonadaceae</taxon>
        <taxon>Pseudomonas</taxon>
    </lineage>
</organism>
<keyword evidence="1" id="KW-0472">Membrane</keyword>
<reference evidence="2 3" key="1">
    <citation type="submission" date="2019-09" db="EMBL/GenBank/DDBJ databases">
        <title>Genomic sequencing of 4 copper resistant soil isolates.</title>
        <authorList>
            <person name="Havryliuk O."/>
        </authorList>
    </citation>
    <scope>NUCLEOTIDE SEQUENCE [LARGE SCALE GENOMIC DNA]</scope>
    <source>
        <strain evidence="2 3">UKR4</strain>
    </source>
</reference>
<dbReference type="AlphaFoldDB" id="A0A5M8EL13"/>